<feature type="domain" description="Methyl-accepting transducer" evidence="7">
    <location>
        <begin position="382"/>
        <end position="618"/>
    </location>
</feature>
<evidence type="ECO:0000256" key="5">
    <source>
        <dbReference type="SAM" id="Coils"/>
    </source>
</evidence>
<dbReference type="InterPro" id="IPR032255">
    <property type="entry name" value="HBM"/>
</dbReference>
<dbReference type="GO" id="GO:0006935">
    <property type="term" value="P:chemotaxis"/>
    <property type="evidence" value="ECO:0007669"/>
    <property type="project" value="UniProtKB-ARBA"/>
</dbReference>
<dbReference type="eggNOG" id="COG0840">
    <property type="taxonomic scope" value="Bacteria"/>
</dbReference>
<sequence length="665" mass="71271">MGVRRKLYLLLGVCVLGFCCAFAADRIGSYYAAKFQELEGLAANAYLEILQARREEKNFLMRMDPAYIEPALRHADKVRDDIGRLSGLDGALAGEAREALAELAAYRKGFEELVGIARIKGFNENEGLMRDFVYAARDLDEKFKPVTDKDFQILLLTIRRHEKNWQLRDEAGYVEKVAEGVKRLEAMVAADPDLAADRKKSFVAVIDSYQRSFNAYVEASAKAKKVTEAMVASGRDLMPHFEKIEAHYAARRAEVQGLVDGALLAVQAVLGLAVLAVILWIIRGITGSLAALGGYSRQVASGDLDARPTGRFEAEFAALRDDTTAMVDNLKIHMREVADKQAEATRQAQAAEEAMRETLHKEEELAHTLSRMQAVAEQAGDISKRLSSAALELSAQTEQAASGVELQRRRVDETAAAIGQMNATILEIASNAGAAAQTAEETRDNATTGAEVVSRAGQSMAKVNGIATELKGDMASLGQEAESIGQVVGVINDIADQTNLLALNAAIEAARAGEAGRGFAVVADEVRKLAEKTMVATKEVESRIRAIQEAAGRNIKSMDQAVSAVADANSLAGRSGEAIRAILGHADATSSQVQSIAASAEEQSAASEQISRAIGEINKVAEDNVAGVDASSRAAHALSNMAEELKDLIGRLRGHEARPKILAAA</sequence>
<comment type="subcellular location">
    <subcellularLocation>
        <location evidence="1">Membrane</location>
    </subcellularLocation>
</comment>
<evidence type="ECO:0000256" key="2">
    <source>
        <dbReference type="ARBA" id="ARBA00023224"/>
    </source>
</evidence>
<dbReference type="PROSITE" id="PS50885">
    <property type="entry name" value="HAMP"/>
    <property type="match status" value="1"/>
</dbReference>
<protein>
    <submittedName>
        <fullName evidence="9">Methyl-accepting chemotaxis sensory transducer</fullName>
    </submittedName>
</protein>
<dbReference type="GO" id="GO:0016020">
    <property type="term" value="C:membrane"/>
    <property type="evidence" value="ECO:0007669"/>
    <property type="project" value="UniProtKB-SubCell"/>
</dbReference>
<dbReference type="SMART" id="SM00283">
    <property type="entry name" value="MA"/>
    <property type="match status" value="1"/>
</dbReference>
<comment type="similarity">
    <text evidence="3">Belongs to the methyl-accepting chemotaxis (MCP) protein family.</text>
</comment>
<keyword evidence="10" id="KW-1185">Reference proteome</keyword>
<evidence type="ECO:0000259" key="7">
    <source>
        <dbReference type="PROSITE" id="PS50111"/>
    </source>
</evidence>
<dbReference type="SMART" id="SM00304">
    <property type="entry name" value="HAMP"/>
    <property type="match status" value="3"/>
</dbReference>
<dbReference type="RefSeq" id="WP_009182929.1">
    <property type="nucleotide sequence ID" value="NZ_CM001368.1"/>
</dbReference>
<dbReference type="Gene3D" id="6.10.340.10">
    <property type="match status" value="1"/>
</dbReference>
<dbReference type="PANTHER" id="PTHR32089:SF112">
    <property type="entry name" value="LYSOZYME-LIKE PROTEIN-RELATED"/>
    <property type="match status" value="1"/>
</dbReference>
<reference evidence="10" key="1">
    <citation type="journal article" date="2015" name="Genome Announc.">
        <title>High-Quality Draft Genome Sequence of Desulfovibrio carbinoliphilus FW-101-2B, an Organic Acid-Oxidizing Sulfate-Reducing Bacterium Isolated from Uranium(VI)-Contaminated Groundwater.</title>
        <authorList>
            <person name="Ramsay B.D."/>
            <person name="Hwang C."/>
            <person name="Woo H.L."/>
            <person name="Carroll S.L."/>
            <person name="Lucas S."/>
            <person name="Han J."/>
            <person name="Lapidus A.L."/>
            <person name="Cheng J.F."/>
            <person name="Goodwin L.A."/>
            <person name="Pitluck S."/>
            <person name="Peters L."/>
            <person name="Chertkov O."/>
            <person name="Held B."/>
            <person name="Detter J.C."/>
            <person name="Han C.S."/>
            <person name="Tapia R."/>
            <person name="Land M.L."/>
            <person name="Hauser L.J."/>
            <person name="Kyrpides N.C."/>
            <person name="Ivanova N.N."/>
            <person name="Mikhailova N."/>
            <person name="Pagani I."/>
            <person name="Woyke T."/>
            <person name="Arkin A.P."/>
            <person name="Dehal P."/>
            <person name="Chivian D."/>
            <person name="Criddle C.S."/>
            <person name="Wu W."/>
            <person name="Chakraborty R."/>
            <person name="Hazen T.C."/>
            <person name="Fields M.W."/>
        </authorList>
    </citation>
    <scope>NUCLEOTIDE SEQUENCE [LARGE SCALE GENOMIC DNA]</scope>
    <source>
        <strain evidence="10">FW-101-2B</strain>
    </source>
</reference>
<evidence type="ECO:0000256" key="4">
    <source>
        <dbReference type="PROSITE-ProRule" id="PRU00284"/>
    </source>
</evidence>
<dbReference type="EMBL" id="CM001368">
    <property type="protein sequence ID" value="EHJ49606.1"/>
    <property type="molecule type" value="Genomic_DNA"/>
</dbReference>
<evidence type="ECO:0000313" key="9">
    <source>
        <dbReference type="EMBL" id="EHJ49606.1"/>
    </source>
</evidence>
<feature type="signal peptide" evidence="6">
    <location>
        <begin position="1"/>
        <end position="23"/>
    </location>
</feature>
<dbReference type="Proteomes" id="UP000004662">
    <property type="component" value="Chromosome"/>
</dbReference>
<dbReference type="Pfam" id="PF00015">
    <property type="entry name" value="MCPsignal"/>
    <property type="match status" value="1"/>
</dbReference>
<dbReference type="PROSITE" id="PS50111">
    <property type="entry name" value="CHEMOTAXIS_TRANSDUC_2"/>
    <property type="match status" value="1"/>
</dbReference>
<dbReference type="FunFam" id="1.10.287.950:FF:000001">
    <property type="entry name" value="Methyl-accepting chemotaxis sensory transducer"/>
    <property type="match status" value="1"/>
</dbReference>
<dbReference type="HOGENOM" id="CLU_000445_107_27_7"/>
<keyword evidence="5" id="KW-0175">Coiled coil</keyword>
<dbReference type="Gene3D" id="1.10.287.950">
    <property type="entry name" value="Methyl-accepting chemotaxis protein"/>
    <property type="match status" value="1"/>
</dbReference>
<evidence type="ECO:0000313" key="10">
    <source>
        <dbReference type="Proteomes" id="UP000004662"/>
    </source>
</evidence>
<proteinExistence type="inferred from homology"/>
<dbReference type="InterPro" id="IPR004089">
    <property type="entry name" value="MCPsignal_dom"/>
</dbReference>
<accession>G7Q5P7</accession>
<name>G7Q5P7_9BACT</name>
<keyword evidence="6" id="KW-0732">Signal</keyword>
<dbReference type="STRING" id="694327.DFW101_3610"/>
<dbReference type="GO" id="GO:0007165">
    <property type="term" value="P:signal transduction"/>
    <property type="evidence" value="ECO:0007669"/>
    <property type="project" value="UniProtKB-KW"/>
</dbReference>
<feature type="domain" description="HAMP" evidence="8">
    <location>
        <begin position="283"/>
        <end position="335"/>
    </location>
</feature>
<dbReference type="AlphaFoldDB" id="G7Q5P7"/>
<dbReference type="OrthoDB" id="5349256at2"/>
<evidence type="ECO:0000259" key="8">
    <source>
        <dbReference type="PROSITE" id="PS50885"/>
    </source>
</evidence>
<feature type="coiled-coil region" evidence="5">
    <location>
        <begin position="334"/>
        <end position="361"/>
    </location>
</feature>
<dbReference type="CDD" id="cd11386">
    <property type="entry name" value="MCP_signal"/>
    <property type="match status" value="1"/>
</dbReference>
<gene>
    <name evidence="9" type="ORF">DFW101_3610</name>
</gene>
<dbReference type="PANTHER" id="PTHR32089">
    <property type="entry name" value="METHYL-ACCEPTING CHEMOTAXIS PROTEIN MCPB"/>
    <property type="match status" value="1"/>
</dbReference>
<feature type="chain" id="PRO_5003503143" evidence="6">
    <location>
        <begin position="24"/>
        <end position="665"/>
    </location>
</feature>
<keyword evidence="2 4" id="KW-0807">Transducer</keyword>
<dbReference type="SMART" id="SM01358">
    <property type="entry name" value="HBM"/>
    <property type="match status" value="1"/>
</dbReference>
<dbReference type="SUPFAM" id="SSF58104">
    <property type="entry name" value="Methyl-accepting chemotaxis protein (MCP) signaling domain"/>
    <property type="match status" value="1"/>
</dbReference>
<evidence type="ECO:0000256" key="1">
    <source>
        <dbReference type="ARBA" id="ARBA00004370"/>
    </source>
</evidence>
<organism evidence="9 10">
    <name type="scientific">Solidesulfovibrio carbinoliphilus subsp. oakridgensis</name>
    <dbReference type="NCBI Taxonomy" id="694327"/>
    <lineage>
        <taxon>Bacteria</taxon>
        <taxon>Pseudomonadati</taxon>
        <taxon>Thermodesulfobacteriota</taxon>
        <taxon>Desulfovibrionia</taxon>
        <taxon>Desulfovibrionales</taxon>
        <taxon>Desulfovibrionaceae</taxon>
        <taxon>Solidesulfovibrio</taxon>
    </lineage>
</organism>
<evidence type="ECO:0000256" key="6">
    <source>
        <dbReference type="SAM" id="SignalP"/>
    </source>
</evidence>
<dbReference type="InterPro" id="IPR003660">
    <property type="entry name" value="HAMP_dom"/>
</dbReference>
<evidence type="ECO:0000256" key="3">
    <source>
        <dbReference type="ARBA" id="ARBA00029447"/>
    </source>
</evidence>